<dbReference type="GO" id="GO:0005829">
    <property type="term" value="C:cytosol"/>
    <property type="evidence" value="ECO:0007669"/>
    <property type="project" value="TreeGrafter"/>
</dbReference>
<dbReference type="Gene3D" id="1.25.40.180">
    <property type="match status" value="1"/>
</dbReference>
<dbReference type="GO" id="GO:0006446">
    <property type="term" value="P:regulation of translational initiation"/>
    <property type="evidence" value="ECO:0007669"/>
    <property type="project" value="TreeGrafter"/>
</dbReference>
<evidence type="ECO:0000256" key="1">
    <source>
        <dbReference type="SAM" id="MobiDB-lite"/>
    </source>
</evidence>
<feature type="region of interest" description="Disordered" evidence="1">
    <location>
        <begin position="316"/>
        <end position="340"/>
    </location>
</feature>
<gene>
    <name evidence="2" type="ORF">RI129_003832</name>
</gene>
<sequence length="356" mass="40304">MEKSASGSGRGRGWMRLNNSEAARPGVVATSEIENSMDKITMYLNLDETSDCSQYSKLIEAIEQIDTNDDSIILSRKVKQVKKVWLQLCKNGNEVSDSFFYVYSKCLSDTSLATKFVAVISLPPFDRVLHEQKLVVLLVKCLQYHYDERIALQKDHPEAFRSFVQMMGEFFHKAKGRSNSIDRLLREPNLVCLEMLLTSAQEADLCVFTTLLNLIASSEPKTVTSLLTHVRELLIKESNLTTTSKTWLLLALDLAHCRFGLLPNDIHKFYEDKLGENEMSNFQTTHSSLCIEILQPNKTFDSYKSSVNVLQVTPESAPLEQTNSQNNGQPSTDPKRLGRPILGVGVRDQSTWDKWE</sequence>
<comment type="caution">
    <text evidence="2">The sequence shown here is derived from an EMBL/GenBank/DDBJ whole genome shotgun (WGS) entry which is preliminary data.</text>
</comment>
<feature type="compositionally biased region" description="Polar residues" evidence="1">
    <location>
        <begin position="316"/>
        <end position="332"/>
    </location>
</feature>
<organism evidence="2 3">
    <name type="scientific">Pyrocoelia pectoralis</name>
    <dbReference type="NCBI Taxonomy" id="417401"/>
    <lineage>
        <taxon>Eukaryota</taxon>
        <taxon>Metazoa</taxon>
        <taxon>Ecdysozoa</taxon>
        <taxon>Arthropoda</taxon>
        <taxon>Hexapoda</taxon>
        <taxon>Insecta</taxon>
        <taxon>Pterygota</taxon>
        <taxon>Neoptera</taxon>
        <taxon>Endopterygota</taxon>
        <taxon>Coleoptera</taxon>
        <taxon>Polyphaga</taxon>
        <taxon>Elateriformia</taxon>
        <taxon>Elateroidea</taxon>
        <taxon>Lampyridae</taxon>
        <taxon>Lampyrinae</taxon>
        <taxon>Pyrocoelia</taxon>
    </lineage>
</organism>
<reference evidence="2 3" key="1">
    <citation type="journal article" date="2024" name="Insects">
        <title>An Improved Chromosome-Level Genome Assembly of the Firefly Pyrocoelia pectoralis.</title>
        <authorList>
            <person name="Fu X."/>
            <person name="Meyer-Rochow V.B."/>
            <person name="Ballantyne L."/>
            <person name="Zhu X."/>
        </authorList>
    </citation>
    <scope>NUCLEOTIDE SEQUENCE [LARGE SCALE GENOMIC DNA]</scope>
    <source>
        <strain evidence="2">XCY_ONT2</strain>
    </source>
</reference>
<dbReference type="InterPro" id="IPR051367">
    <property type="entry name" value="mRNA_TranslReg/HistoneTransl"/>
</dbReference>
<dbReference type="AlphaFoldDB" id="A0AAN7VHK0"/>
<keyword evidence="3" id="KW-1185">Reference proteome</keyword>
<dbReference type="EMBL" id="JAVRBK010000002">
    <property type="protein sequence ID" value="KAK5648940.1"/>
    <property type="molecule type" value="Genomic_DNA"/>
</dbReference>
<dbReference type="PANTHER" id="PTHR23254:SF18">
    <property type="entry name" value="RE28271P"/>
    <property type="match status" value="1"/>
</dbReference>
<dbReference type="Proteomes" id="UP001329430">
    <property type="component" value="Chromosome 2"/>
</dbReference>
<proteinExistence type="predicted"/>
<accession>A0AAN7VHK0</accession>
<dbReference type="GO" id="GO:0008494">
    <property type="term" value="F:translation activator activity"/>
    <property type="evidence" value="ECO:0007669"/>
    <property type="project" value="TreeGrafter"/>
</dbReference>
<protein>
    <submittedName>
        <fullName evidence="2">Uncharacterized protein</fullName>
    </submittedName>
</protein>
<evidence type="ECO:0000313" key="2">
    <source>
        <dbReference type="EMBL" id="KAK5648940.1"/>
    </source>
</evidence>
<name>A0AAN7VHK0_9COLE</name>
<dbReference type="PANTHER" id="PTHR23254">
    <property type="entry name" value="EIF4G DOMAIN PROTEIN"/>
    <property type="match status" value="1"/>
</dbReference>
<evidence type="ECO:0000313" key="3">
    <source>
        <dbReference type="Proteomes" id="UP001329430"/>
    </source>
</evidence>